<dbReference type="AlphaFoldDB" id="A0A553K1H5"/>
<organism evidence="1 2">
    <name type="scientific">Tessaracoccus rhinocerotis</name>
    <dbReference type="NCBI Taxonomy" id="1689449"/>
    <lineage>
        <taxon>Bacteria</taxon>
        <taxon>Bacillati</taxon>
        <taxon>Actinomycetota</taxon>
        <taxon>Actinomycetes</taxon>
        <taxon>Propionibacteriales</taxon>
        <taxon>Propionibacteriaceae</taxon>
        <taxon>Tessaracoccus</taxon>
    </lineage>
</organism>
<sequence length="329" mass="35453">MRLLMQLRPHVDWSLAKKLAGRLLADLPDATRPEAHQSVGSLRVAARRGGELAVRFSGLDGEPAPRVAVTDRDGWAHGMTVMADAVIGTLPMRTRSEGLRKRLVGLGYGSLSGVAMGFVGRQLLGQYDAFSPEPTLYLIAPNIVAMQRARRLVPKDFHLWVAIHEQTHAVQFSAAPWLGEYLRERFVAIATDDLSASGALRNLTAGRGAASAVASPEGHSALDEMSAAMTLVEGHADFVSDAVGRRNVPTVAQLRKAFARDAGPSRLAKLMPAVDKTAQYRDGLAFCRKVAGRVGRRGLARAFEAPENLPTAAEIADPAEYLRRVHGKA</sequence>
<dbReference type="PANTHER" id="PTHR39420:SF1">
    <property type="entry name" value="HYDROLASE"/>
    <property type="match status" value="1"/>
</dbReference>
<evidence type="ECO:0000313" key="1">
    <source>
        <dbReference type="EMBL" id="TRY18556.1"/>
    </source>
</evidence>
<comment type="caution">
    <text evidence="1">The sequence shown here is derived from an EMBL/GenBank/DDBJ whole genome shotgun (WGS) entry which is preliminary data.</text>
</comment>
<evidence type="ECO:0008006" key="3">
    <source>
        <dbReference type="Google" id="ProtNLM"/>
    </source>
</evidence>
<dbReference type="SUPFAM" id="SSF55486">
    <property type="entry name" value="Metalloproteases ('zincins'), catalytic domain"/>
    <property type="match status" value="1"/>
</dbReference>
<dbReference type="EMBL" id="VKKG01000002">
    <property type="protein sequence ID" value="TRY18556.1"/>
    <property type="molecule type" value="Genomic_DNA"/>
</dbReference>
<dbReference type="NCBIfam" id="TIGR03624">
    <property type="entry name" value="putative hydrolase"/>
    <property type="match status" value="1"/>
</dbReference>
<evidence type="ECO:0000313" key="2">
    <source>
        <dbReference type="Proteomes" id="UP000317638"/>
    </source>
</evidence>
<dbReference type="InterPro" id="IPR022454">
    <property type="entry name" value="CHP03883_F420-assoc"/>
</dbReference>
<name>A0A553K1H5_9ACTN</name>
<reference evidence="1 2" key="1">
    <citation type="submission" date="2019-07" db="EMBL/GenBank/DDBJ databases">
        <authorList>
            <person name="Zhou L.-Y."/>
        </authorList>
    </citation>
    <scope>NUCLEOTIDE SEQUENCE [LARGE SCALE GENOMIC DNA]</scope>
    <source>
        <strain evidence="1 2">YIM 101269</strain>
    </source>
</reference>
<dbReference type="InterPro" id="IPR018766">
    <property type="entry name" value="Zinicin_2"/>
</dbReference>
<dbReference type="Proteomes" id="UP000317638">
    <property type="component" value="Unassembled WGS sequence"/>
</dbReference>
<proteinExistence type="predicted"/>
<keyword evidence="2" id="KW-1185">Reference proteome</keyword>
<dbReference type="Gene3D" id="1.20.150.30">
    <property type="entry name" value="Zincin-like metallopeptidase, N-terminal domain"/>
    <property type="match status" value="1"/>
</dbReference>
<gene>
    <name evidence="1" type="ORF">FOJ82_05355</name>
</gene>
<dbReference type="OrthoDB" id="142939at2"/>
<dbReference type="InterPro" id="IPR042271">
    <property type="entry name" value="Zinicin_2_N"/>
</dbReference>
<dbReference type="Pfam" id="PF10103">
    <property type="entry name" value="Zincin_2"/>
    <property type="match status" value="1"/>
</dbReference>
<protein>
    <recommendedName>
        <fullName evidence="3">Zinc-dependent metalloprotease</fullName>
    </recommendedName>
</protein>
<accession>A0A553K1H5</accession>
<dbReference type="NCBIfam" id="TIGR03883">
    <property type="entry name" value="DUF2342_F420"/>
    <property type="match status" value="1"/>
</dbReference>
<dbReference type="PANTHER" id="PTHR39420">
    <property type="match status" value="1"/>
</dbReference>
<dbReference type="RefSeq" id="WP_143937452.1">
    <property type="nucleotide sequence ID" value="NZ_VKKG01000002.1"/>
</dbReference>